<proteinExistence type="inferred from homology"/>
<evidence type="ECO:0000256" key="4">
    <source>
        <dbReference type="RuleBase" id="RU004262"/>
    </source>
</evidence>
<dbReference type="OrthoDB" id="199913at2759"/>
<dbReference type="GO" id="GO:0016042">
    <property type="term" value="P:lipid catabolic process"/>
    <property type="evidence" value="ECO:0007669"/>
    <property type="project" value="TreeGrafter"/>
</dbReference>
<dbReference type="InterPro" id="IPR013818">
    <property type="entry name" value="Lipase"/>
</dbReference>
<keyword evidence="7" id="KW-1185">Reference proteome</keyword>
<dbReference type="Gene3D" id="3.40.50.1820">
    <property type="entry name" value="alpha/beta hydrolase"/>
    <property type="match status" value="1"/>
</dbReference>
<feature type="domain" description="Lipase" evidence="5">
    <location>
        <begin position="74"/>
        <end position="346"/>
    </location>
</feature>
<comment type="subcellular location">
    <subcellularLocation>
        <location evidence="1">Secreted</location>
    </subcellularLocation>
</comment>
<dbReference type="InterPro" id="IPR000734">
    <property type="entry name" value="TAG_lipase"/>
</dbReference>
<accession>A0A226DRE8</accession>
<gene>
    <name evidence="6" type="ORF">Fcan01_17270</name>
</gene>
<evidence type="ECO:0000256" key="2">
    <source>
        <dbReference type="ARBA" id="ARBA00010701"/>
    </source>
</evidence>
<dbReference type="AlphaFoldDB" id="A0A226DRE8"/>
<dbReference type="Proteomes" id="UP000198287">
    <property type="component" value="Unassembled WGS sequence"/>
</dbReference>
<evidence type="ECO:0000256" key="1">
    <source>
        <dbReference type="ARBA" id="ARBA00004613"/>
    </source>
</evidence>
<keyword evidence="3" id="KW-0964">Secreted</keyword>
<dbReference type="EMBL" id="LNIX01000012">
    <property type="protein sequence ID" value="OXA48105.1"/>
    <property type="molecule type" value="Genomic_DNA"/>
</dbReference>
<name>A0A226DRE8_FOLCA</name>
<dbReference type="InterPro" id="IPR029058">
    <property type="entry name" value="AB_hydrolase_fold"/>
</dbReference>
<dbReference type="Pfam" id="PF00151">
    <property type="entry name" value="Lipase"/>
    <property type="match status" value="1"/>
</dbReference>
<dbReference type="GO" id="GO:0016298">
    <property type="term" value="F:lipase activity"/>
    <property type="evidence" value="ECO:0007669"/>
    <property type="project" value="InterPro"/>
</dbReference>
<evidence type="ECO:0000313" key="7">
    <source>
        <dbReference type="Proteomes" id="UP000198287"/>
    </source>
</evidence>
<dbReference type="STRING" id="158441.A0A226DRE8"/>
<reference evidence="6 7" key="1">
    <citation type="submission" date="2015-12" db="EMBL/GenBank/DDBJ databases">
        <title>The genome of Folsomia candida.</title>
        <authorList>
            <person name="Faddeeva A."/>
            <person name="Derks M.F."/>
            <person name="Anvar Y."/>
            <person name="Smit S."/>
            <person name="Van Straalen N."/>
            <person name="Roelofs D."/>
        </authorList>
    </citation>
    <scope>NUCLEOTIDE SEQUENCE [LARGE SCALE GENOMIC DNA]</scope>
    <source>
        <strain evidence="6 7">VU population</strain>
        <tissue evidence="6">Whole body</tissue>
    </source>
</reference>
<dbReference type="GO" id="GO:0005615">
    <property type="term" value="C:extracellular space"/>
    <property type="evidence" value="ECO:0007669"/>
    <property type="project" value="TreeGrafter"/>
</dbReference>
<dbReference type="PANTHER" id="PTHR11610">
    <property type="entry name" value="LIPASE"/>
    <property type="match status" value="1"/>
</dbReference>
<evidence type="ECO:0000256" key="3">
    <source>
        <dbReference type="ARBA" id="ARBA00022525"/>
    </source>
</evidence>
<dbReference type="SUPFAM" id="SSF53474">
    <property type="entry name" value="alpha/beta-Hydrolases"/>
    <property type="match status" value="1"/>
</dbReference>
<dbReference type="OMA" id="NIVVISW"/>
<comment type="caution">
    <text evidence="6">The sequence shown here is derived from an EMBL/GenBank/DDBJ whole genome shotgun (WGS) entry which is preliminary data.</text>
</comment>
<evidence type="ECO:0000313" key="6">
    <source>
        <dbReference type="EMBL" id="OXA48105.1"/>
    </source>
</evidence>
<organism evidence="6 7">
    <name type="scientific">Folsomia candida</name>
    <name type="common">Springtail</name>
    <dbReference type="NCBI Taxonomy" id="158441"/>
    <lineage>
        <taxon>Eukaryota</taxon>
        <taxon>Metazoa</taxon>
        <taxon>Ecdysozoa</taxon>
        <taxon>Arthropoda</taxon>
        <taxon>Hexapoda</taxon>
        <taxon>Collembola</taxon>
        <taxon>Entomobryomorpha</taxon>
        <taxon>Isotomoidea</taxon>
        <taxon>Isotomidae</taxon>
        <taxon>Proisotominae</taxon>
        <taxon>Folsomia</taxon>
    </lineage>
</organism>
<protein>
    <submittedName>
        <fullName evidence="6">Inactive pancreatic lipase-related protein 1</fullName>
    </submittedName>
</protein>
<sequence>MMWDGYVGELFKRGWGSKISQKLISWLGRKVGKSIQKFQKELNMTSLTKKMPVMLAAILFCLVKLSCSFSMNPDDVHFLLFPRTDRTVEIKHGDAGSLSVSGYDASKPVVFILHGGSFTPFNFQNELKPGAYVATLRDEYLGLGVSNVIAVDYSALVSLDENPAAILQAVGEVTINLAIVGRRISEFIQFLIKQNVLRSPDAVQLVGWSLGGQLAGVTGSESKKLGLKVPGRITALDPMGLTFGTYRPAEYRLDVTDASFVDVVYTTSSNSITPLGPIGHVNFYPNAINAKGGFPPMGGSWSQPPCNYNLADLNGNFWCSHNQAWKYFVWSINNPGYKACKCSNTDLSDCKQPIKSCPNVTTFGQHVPLR</sequence>
<comment type="similarity">
    <text evidence="2 4">Belongs to the AB hydrolase superfamily. Lipase family.</text>
</comment>
<evidence type="ECO:0000259" key="5">
    <source>
        <dbReference type="Pfam" id="PF00151"/>
    </source>
</evidence>